<sequence length="147" mass="16161">MKKIILSSLVFLCVACNKDVSPDYTTNFQGSYTQNYDEWGSNLYRTKGTYKFLITKSGENQVKMVASNTYVLTQGSEVIEQGTNSITIPDVKCTSETELTVNSIINSSGQNYIATGSGKLIGKNLKLELTSDDGKNTISQTFLLTKD</sequence>
<dbReference type="EMBL" id="JASHIF010000004">
    <property type="protein sequence ID" value="MDI9858934.1"/>
    <property type="molecule type" value="Genomic_DNA"/>
</dbReference>
<evidence type="ECO:0008006" key="3">
    <source>
        <dbReference type="Google" id="ProtNLM"/>
    </source>
</evidence>
<dbReference type="Proteomes" id="UP001236507">
    <property type="component" value="Unassembled WGS sequence"/>
</dbReference>
<protein>
    <recommendedName>
        <fullName evidence="3">Lipocalin-like domain-containing protein</fullName>
    </recommendedName>
</protein>
<accession>A0ABT6Y5U6</accession>
<organism evidence="1 2">
    <name type="scientific">Flectobacillus roseus</name>
    <dbReference type="NCBI Taxonomy" id="502259"/>
    <lineage>
        <taxon>Bacteria</taxon>
        <taxon>Pseudomonadati</taxon>
        <taxon>Bacteroidota</taxon>
        <taxon>Cytophagia</taxon>
        <taxon>Cytophagales</taxon>
        <taxon>Flectobacillaceae</taxon>
        <taxon>Flectobacillus</taxon>
    </lineage>
</organism>
<dbReference type="RefSeq" id="WP_283344002.1">
    <property type="nucleotide sequence ID" value="NZ_JASHIF010000004.1"/>
</dbReference>
<comment type="caution">
    <text evidence="1">The sequence shown here is derived from an EMBL/GenBank/DDBJ whole genome shotgun (WGS) entry which is preliminary data.</text>
</comment>
<gene>
    <name evidence="1" type="ORF">QM524_06930</name>
</gene>
<evidence type="ECO:0000313" key="2">
    <source>
        <dbReference type="Proteomes" id="UP001236507"/>
    </source>
</evidence>
<reference evidence="1 2" key="1">
    <citation type="submission" date="2023-05" db="EMBL/GenBank/DDBJ databases">
        <title>Novel species of genus Flectobacillus isolated from stream in China.</title>
        <authorList>
            <person name="Lu H."/>
        </authorList>
    </citation>
    <scope>NUCLEOTIDE SEQUENCE [LARGE SCALE GENOMIC DNA]</scope>
    <source>
        <strain evidence="1 2">KCTC 42575</strain>
    </source>
</reference>
<evidence type="ECO:0000313" key="1">
    <source>
        <dbReference type="EMBL" id="MDI9858934.1"/>
    </source>
</evidence>
<keyword evidence="2" id="KW-1185">Reference proteome</keyword>
<name>A0ABT6Y5U6_9BACT</name>
<proteinExistence type="predicted"/>